<keyword evidence="3" id="KW-1185">Reference proteome</keyword>
<keyword evidence="1" id="KW-0732">Signal</keyword>
<gene>
    <name evidence="2" type="ORF">AAE3_LOCUS13978</name>
</gene>
<evidence type="ECO:0000256" key="1">
    <source>
        <dbReference type="SAM" id="SignalP"/>
    </source>
</evidence>
<feature type="signal peptide" evidence="1">
    <location>
        <begin position="1"/>
        <end position="17"/>
    </location>
</feature>
<feature type="chain" id="PRO_5035928129" evidence="1">
    <location>
        <begin position="18"/>
        <end position="144"/>
    </location>
</feature>
<comment type="caution">
    <text evidence="2">The sequence shown here is derived from an EMBL/GenBank/DDBJ whole genome shotgun (WGS) entry which is preliminary data.</text>
</comment>
<organism evidence="2 3">
    <name type="scientific">Cyclocybe aegerita</name>
    <name type="common">Black poplar mushroom</name>
    <name type="synonym">Agrocybe aegerita</name>
    <dbReference type="NCBI Taxonomy" id="1973307"/>
    <lineage>
        <taxon>Eukaryota</taxon>
        <taxon>Fungi</taxon>
        <taxon>Dikarya</taxon>
        <taxon>Basidiomycota</taxon>
        <taxon>Agaricomycotina</taxon>
        <taxon>Agaricomycetes</taxon>
        <taxon>Agaricomycetidae</taxon>
        <taxon>Agaricales</taxon>
        <taxon>Agaricineae</taxon>
        <taxon>Bolbitiaceae</taxon>
        <taxon>Cyclocybe</taxon>
    </lineage>
</organism>
<dbReference type="AlphaFoldDB" id="A0A8S0WKB4"/>
<sequence length="144" mass="15775">MVLLSLRFILEADLCLGLGKGGGVPGRGVARVRVAVPITFPSSAWHDAWGKSLIWVFGDGRLEEGEVFVDLIWKVLRGLSVFAKTPCSPRAKRRTQELKLIDNDNVLAEWSFGWWTTACALTKSSQAGLSLLAVHAKGQDSRQL</sequence>
<name>A0A8S0WKB4_CYCAE</name>
<dbReference type="Proteomes" id="UP000467700">
    <property type="component" value="Unassembled WGS sequence"/>
</dbReference>
<proteinExistence type="predicted"/>
<accession>A0A8S0WKB4</accession>
<evidence type="ECO:0000313" key="3">
    <source>
        <dbReference type="Proteomes" id="UP000467700"/>
    </source>
</evidence>
<evidence type="ECO:0000313" key="2">
    <source>
        <dbReference type="EMBL" id="CAA7271781.1"/>
    </source>
</evidence>
<dbReference type="EMBL" id="CACVBS010000112">
    <property type="protein sequence ID" value="CAA7271781.1"/>
    <property type="molecule type" value="Genomic_DNA"/>
</dbReference>
<reference evidence="2 3" key="1">
    <citation type="submission" date="2020-01" db="EMBL/GenBank/DDBJ databases">
        <authorList>
            <person name="Gupta K D."/>
        </authorList>
    </citation>
    <scope>NUCLEOTIDE SEQUENCE [LARGE SCALE GENOMIC DNA]</scope>
</reference>
<protein>
    <submittedName>
        <fullName evidence="2">Uncharacterized protein</fullName>
    </submittedName>
</protein>